<dbReference type="PANTHER" id="PTHR35580">
    <property type="entry name" value="CELL SURFACE GLYCOPROTEIN (S-LAYER PROTEIN)-LIKE PROTEIN"/>
    <property type="match status" value="1"/>
</dbReference>
<dbReference type="RefSeq" id="WP_104980024.1">
    <property type="nucleotide sequence ID" value="NZ_CP012673.1"/>
</dbReference>
<name>A0A2L0EQM5_SORCE</name>
<dbReference type="SUPFAM" id="SSF101898">
    <property type="entry name" value="NHL repeat"/>
    <property type="match status" value="1"/>
</dbReference>
<evidence type="ECO:0000313" key="1">
    <source>
        <dbReference type="EMBL" id="AUX41599.1"/>
    </source>
</evidence>
<dbReference type="OrthoDB" id="5522807at2"/>
<dbReference type="EMBL" id="CP012673">
    <property type="protein sequence ID" value="AUX41599.1"/>
    <property type="molecule type" value="Genomic_DNA"/>
</dbReference>
<reference evidence="1 2" key="1">
    <citation type="submission" date="2015-09" db="EMBL/GenBank/DDBJ databases">
        <title>Sorangium comparison.</title>
        <authorList>
            <person name="Zaburannyi N."/>
            <person name="Bunk B."/>
            <person name="Overmann J."/>
            <person name="Mueller R."/>
        </authorList>
    </citation>
    <scope>NUCLEOTIDE SEQUENCE [LARGE SCALE GENOMIC DNA]</scope>
    <source>
        <strain evidence="1 2">So ce26</strain>
    </source>
</reference>
<dbReference type="AlphaFoldDB" id="A0A2L0EQM5"/>
<dbReference type="Proteomes" id="UP000238348">
    <property type="component" value="Chromosome"/>
</dbReference>
<dbReference type="Gene3D" id="2.80.10.50">
    <property type="match status" value="1"/>
</dbReference>
<gene>
    <name evidence="1" type="ORF">SOCE26_030200</name>
</gene>
<protein>
    <submittedName>
        <fullName evidence="1">Uncharacterized protein</fullName>
    </submittedName>
</protein>
<dbReference type="InterPro" id="IPR052918">
    <property type="entry name" value="Motility_Chemotaxis_Reg"/>
</dbReference>
<organism evidence="1 2">
    <name type="scientific">Sorangium cellulosum</name>
    <name type="common">Polyangium cellulosum</name>
    <dbReference type="NCBI Taxonomy" id="56"/>
    <lineage>
        <taxon>Bacteria</taxon>
        <taxon>Pseudomonadati</taxon>
        <taxon>Myxococcota</taxon>
        <taxon>Polyangia</taxon>
        <taxon>Polyangiales</taxon>
        <taxon>Polyangiaceae</taxon>
        <taxon>Sorangium</taxon>
    </lineage>
</organism>
<dbReference type="PROSITE" id="PS51257">
    <property type="entry name" value="PROKAR_LIPOPROTEIN"/>
    <property type="match status" value="1"/>
</dbReference>
<dbReference type="PANTHER" id="PTHR35580:SF1">
    <property type="entry name" value="PHYTASE-LIKE DOMAIN-CONTAINING PROTEIN"/>
    <property type="match status" value="1"/>
</dbReference>
<evidence type="ECO:0000313" key="2">
    <source>
        <dbReference type="Proteomes" id="UP000238348"/>
    </source>
</evidence>
<accession>A0A2L0EQM5</accession>
<proteinExistence type="predicted"/>
<sequence>MWTLDLRSIATGAALGCAALGCAPELSLSDPAGSEGGGGGGGEALQPGGEVQWARELGGDGQQAGASVAVASDGSAALVGRLTKAERVALDDDVVDSVGAENVFFARLAESDGSGLGLRRFGAFDPQIVNAIARDPEGHLLVAGEFSGTLEFGGAPRTSLGGRDGYVARLDDEGQELWVQPLGGKGPQAATGVAASEDGQIVVAGRFSGAMAIGSDRLESDGGSDVFVASFDEAGNPLWSRRFGDGFDQQARAVALDGLGNVLVVGDFAGEIDLGGGPLRTAGDFDVFVASFNALGKHRWSKRFGDAGPQRAVAVAVDGAGNVTVGGEFRGTVDLGGGPRQAGAGTAVFVAQLDAKGEHRWSRAIGERGASLGQLLVDGAGNVIVTGGFSDQAELAGAPLVSAGETDIFVAKLDPEGGYRWSHRFGGAEPDWATGAALDENEQVFVTGAFTGEVAFGDRRLGGGEGADVFVTKLLP</sequence>